<evidence type="ECO:0000256" key="1">
    <source>
        <dbReference type="SAM" id="MobiDB-lite"/>
    </source>
</evidence>
<evidence type="ECO:0000313" key="2">
    <source>
        <dbReference type="EMBL" id="KAK0962347.1"/>
    </source>
</evidence>
<dbReference type="PRINTS" id="PR01217">
    <property type="entry name" value="PRICHEXTENSN"/>
</dbReference>
<proteinExistence type="predicted"/>
<comment type="caution">
    <text evidence="2">The sequence shown here is derived from an EMBL/GenBank/DDBJ whole genome shotgun (WGS) entry which is preliminary data.</text>
</comment>
<feature type="region of interest" description="Disordered" evidence="1">
    <location>
        <begin position="473"/>
        <end position="503"/>
    </location>
</feature>
<feature type="region of interest" description="Disordered" evidence="1">
    <location>
        <begin position="168"/>
        <end position="206"/>
    </location>
</feature>
<protein>
    <submittedName>
        <fullName evidence="2">Uncharacterized protein</fullName>
    </submittedName>
</protein>
<dbReference type="EMBL" id="JAUJLE010000295">
    <property type="protein sequence ID" value="KAK0962347.1"/>
    <property type="molecule type" value="Genomic_DNA"/>
</dbReference>
<feature type="region of interest" description="Disordered" evidence="1">
    <location>
        <begin position="649"/>
        <end position="700"/>
    </location>
</feature>
<feature type="compositionally biased region" description="Basic residues" evidence="1">
    <location>
        <begin position="424"/>
        <end position="434"/>
    </location>
</feature>
<gene>
    <name evidence="2" type="ORF">LTR91_019476</name>
</gene>
<reference evidence="2" key="1">
    <citation type="submission" date="2023-06" db="EMBL/GenBank/DDBJ databases">
        <title>Black Yeasts Isolated from many extreme environments.</title>
        <authorList>
            <person name="Coleine C."/>
            <person name="Stajich J.E."/>
            <person name="Selbmann L."/>
        </authorList>
    </citation>
    <scope>NUCLEOTIDE SEQUENCE</scope>
    <source>
        <strain evidence="2">CCFEE 5200</strain>
    </source>
</reference>
<sequence>MAASSVSGAPARVNGTTTTTAAVEDEDLYAQLLRLQDVVLAGGHTQFKLAPNVVEVLKAALILPETAANNAACATSHTSSTAAQTNGLPSLGTHTTLDPIFLEKSDSLVKAESQLKRQRLERDLQPQHEPRRQVRFGRDTESDSASLIAVDEVLRVAQARVRPLSGLKPAKANSMSPFDENDYYSSRAPSDWSPSAHSSNGSDRGADAFTAGFERLDGARTTFAESSVSAQNRKVHAAAPSNPHKAPPQSCMYNAKTVHDLGDEDEEYTPPDAAAFDNSTHAAADVSADHETLDDEMSDYEPGEITQHSTMAVPYHASQQAVQPSPRVPIIRNNHLTHIAAPQPNRVSPLATAKGPSIELELVNGRPEIVQKSQPKPQQQAREGRYPLRSRISRASTASPSEPGGNNRKKRNKKRKHEPEPSNRVKKRRDRGIRHFPPSPEQPYIKDEPVSPPPFADAPAAPQYHVPIQRAEPPPAQVLSPKEGLQPRYVHEPQPSGLRYEYARPMSPAVVRVESRGEYRPTQRDTQDLRRVASFQYAQRPASPAQRTFSPVGPYLAGPSTYSEPQPVQYVQQVGASNPPRYPDMAADPRMQYVRTERAPSPPEMREYQSQHTRAPSPVATAPPPPRRIMVDQYGNRFYAAEPAPTFTRASVAPVERQPEPQPWYERAPSRMSMAYAPPPAPRYEPVDTGMAPPPTPMRPREQAVEYVDANGYRVPEFNTRPAETQRYAEVPTSPVYQQAPRHEQMAPPAPPGPAERTSPVYQSMPRYEAMPPPSAPPYREPTSPVYQQVPRAYSTRPQEPTSPVYQQMPRAYSIRPQEPPTSAMSYSRQASAAPVQPVRQEMAPPPPPPMYRAMSVAPVAELRHGQQQEYHVPNQQPTYGYASQAVRYVDQYGREVDPQHLRQGSVARY</sequence>
<feature type="compositionally biased region" description="Polar residues" evidence="1">
    <location>
        <begin position="371"/>
        <end position="381"/>
    </location>
</feature>
<dbReference type="AlphaFoldDB" id="A0AAN6HF41"/>
<feature type="compositionally biased region" description="Basic residues" evidence="1">
    <location>
        <begin position="407"/>
        <end position="416"/>
    </location>
</feature>
<feature type="compositionally biased region" description="Polar residues" evidence="1">
    <location>
        <begin position="821"/>
        <end position="831"/>
    </location>
</feature>
<feature type="region of interest" description="Disordered" evidence="1">
    <location>
        <begin position="598"/>
        <end position="628"/>
    </location>
</feature>
<feature type="region of interest" description="Disordered" evidence="1">
    <location>
        <begin position="739"/>
        <end position="785"/>
    </location>
</feature>
<feature type="region of interest" description="Disordered" evidence="1">
    <location>
        <begin position="366"/>
        <end position="460"/>
    </location>
</feature>
<evidence type="ECO:0000313" key="3">
    <source>
        <dbReference type="Proteomes" id="UP001175353"/>
    </source>
</evidence>
<feature type="region of interest" description="Disordered" evidence="1">
    <location>
        <begin position="224"/>
        <end position="251"/>
    </location>
</feature>
<feature type="region of interest" description="Disordered" evidence="1">
    <location>
        <begin position="118"/>
        <end position="141"/>
    </location>
</feature>
<feature type="region of interest" description="Disordered" evidence="1">
    <location>
        <begin position="815"/>
        <end position="854"/>
    </location>
</feature>
<feature type="compositionally biased region" description="Pro residues" evidence="1">
    <location>
        <begin position="771"/>
        <end position="780"/>
    </location>
</feature>
<feature type="region of interest" description="Disordered" evidence="1">
    <location>
        <begin position="537"/>
        <end position="564"/>
    </location>
</feature>
<feature type="compositionally biased region" description="Polar residues" evidence="1">
    <location>
        <begin position="183"/>
        <end position="202"/>
    </location>
</feature>
<accession>A0AAN6HF41</accession>
<name>A0AAN6HF41_9PEZI</name>
<dbReference type="Proteomes" id="UP001175353">
    <property type="component" value="Unassembled WGS sequence"/>
</dbReference>
<organism evidence="2 3">
    <name type="scientific">Friedmanniomyces endolithicus</name>
    <dbReference type="NCBI Taxonomy" id="329885"/>
    <lineage>
        <taxon>Eukaryota</taxon>
        <taxon>Fungi</taxon>
        <taxon>Dikarya</taxon>
        <taxon>Ascomycota</taxon>
        <taxon>Pezizomycotina</taxon>
        <taxon>Dothideomycetes</taxon>
        <taxon>Dothideomycetidae</taxon>
        <taxon>Mycosphaerellales</taxon>
        <taxon>Teratosphaeriaceae</taxon>
        <taxon>Friedmanniomyces</taxon>
    </lineage>
</organism>
<keyword evidence="3" id="KW-1185">Reference proteome</keyword>